<dbReference type="AlphaFoldDB" id="A0A844FCI8"/>
<dbReference type="GeneID" id="62696188"/>
<protein>
    <submittedName>
        <fullName evidence="1">Uncharacterized protein</fullName>
    </submittedName>
</protein>
<dbReference type="EMBL" id="VUMB01000030">
    <property type="protein sequence ID" value="MSS41281.1"/>
    <property type="molecule type" value="Genomic_DNA"/>
</dbReference>
<evidence type="ECO:0000313" key="2">
    <source>
        <dbReference type="Proteomes" id="UP000462363"/>
    </source>
</evidence>
<evidence type="ECO:0000313" key="1">
    <source>
        <dbReference type="EMBL" id="MSS41281.1"/>
    </source>
</evidence>
<reference evidence="1 2" key="1">
    <citation type="submission" date="2019-08" db="EMBL/GenBank/DDBJ databases">
        <title>In-depth cultivation of the pig gut microbiome towards novel bacterial diversity and tailored functional studies.</title>
        <authorList>
            <person name="Wylensek D."/>
            <person name="Hitch T.C.A."/>
            <person name="Clavel T."/>
        </authorList>
    </citation>
    <scope>NUCLEOTIDE SEQUENCE [LARGE SCALE GENOMIC DNA]</scope>
    <source>
        <strain evidence="1 2">BL-389-WT-3D</strain>
    </source>
</reference>
<accession>A0A844FCI8</accession>
<dbReference type="Proteomes" id="UP000462363">
    <property type="component" value="Unassembled WGS sequence"/>
</dbReference>
<comment type="caution">
    <text evidence="1">The sequence shown here is derived from an EMBL/GenBank/DDBJ whole genome shotgun (WGS) entry which is preliminary data.</text>
</comment>
<sequence>MEGTAMITFPQREWLGALIYSKAEKAKKAGVELDFENCWSPERTYLPYTDDMLDIFVLIAENV</sequence>
<organism evidence="1 2">
    <name type="scientific">Clostridium scindens (strain JCM 10418 / VPI 12708)</name>
    <dbReference type="NCBI Taxonomy" id="29347"/>
    <lineage>
        <taxon>Bacteria</taxon>
        <taxon>Bacillati</taxon>
        <taxon>Bacillota</taxon>
        <taxon>Clostridia</taxon>
        <taxon>Lachnospirales</taxon>
        <taxon>Lachnospiraceae</taxon>
    </lineage>
</organism>
<proteinExistence type="predicted"/>
<gene>
    <name evidence="1" type="ORF">FYJ37_13225</name>
</gene>
<dbReference type="RefSeq" id="WP_130574588.1">
    <property type="nucleotide sequence ID" value="NZ_AP025569.1"/>
</dbReference>
<name>A0A844FCI8_CLOSV</name>